<dbReference type="Gene3D" id="1.10.260.40">
    <property type="entry name" value="lambda repressor-like DNA-binding domains"/>
    <property type="match status" value="2"/>
</dbReference>
<dbReference type="CDD" id="cd00093">
    <property type="entry name" value="HTH_XRE"/>
    <property type="match status" value="1"/>
</dbReference>
<dbReference type="GO" id="GO:0003677">
    <property type="term" value="F:DNA binding"/>
    <property type="evidence" value="ECO:0007669"/>
    <property type="project" value="InterPro"/>
</dbReference>
<feature type="region of interest" description="Disordered" evidence="1">
    <location>
        <begin position="223"/>
        <end position="245"/>
    </location>
</feature>
<evidence type="ECO:0000313" key="4">
    <source>
        <dbReference type="Proteomes" id="UP000256269"/>
    </source>
</evidence>
<feature type="compositionally biased region" description="Gly residues" evidence="1">
    <location>
        <begin position="233"/>
        <end position="245"/>
    </location>
</feature>
<comment type="caution">
    <text evidence="3">The sequence shown here is derived from an EMBL/GenBank/DDBJ whole genome shotgun (WGS) entry which is preliminary data.</text>
</comment>
<evidence type="ECO:0000313" key="3">
    <source>
        <dbReference type="EMBL" id="REH31087.1"/>
    </source>
</evidence>
<accession>A0A3E0GW46</accession>
<protein>
    <submittedName>
        <fullName evidence="3">Helix-turn-helix protein</fullName>
    </submittedName>
</protein>
<dbReference type="EMBL" id="QUNO01000022">
    <property type="protein sequence ID" value="REH31087.1"/>
    <property type="molecule type" value="Genomic_DNA"/>
</dbReference>
<dbReference type="OrthoDB" id="2679623at2"/>
<reference evidence="3 4" key="1">
    <citation type="submission" date="2018-08" db="EMBL/GenBank/DDBJ databases">
        <title>Genomic Encyclopedia of Archaeal and Bacterial Type Strains, Phase II (KMG-II): from individual species to whole genera.</title>
        <authorList>
            <person name="Goeker M."/>
        </authorList>
    </citation>
    <scope>NUCLEOTIDE SEQUENCE [LARGE SCALE GENOMIC DNA]</scope>
    <source>
        <strain evidence="3 4">DSM 45791</strain>
    </source>
</reference>
<dbReference type="PROSITE" id="PS50943">
    <property type="entry name" value="HTH_CROC1"/>
    <property type="match status" value="1"/>
</dbReference>
<dbReference type="SMART" id="SM00530">
    <property type="entry name" value="HTH_XRE"/>
    <property type="match status" value="1"/>
</dbReference>
<proteinExistence type="predicted"/>
<dbReference type="AlphaFoldDB" id="A0A3E0GW46"/>
<sequence>MSADEAPSLADALKALCEHPVGGGPAWTNVALAEECGITQAYVANLRSGRQDNPTVEVLVKLGKALGRHPAALVGGRGDLRDGEQPGWRRTALAGLFATNHPADRGPYTPGEVAKAINEHGAFGTINRRTVQELRDGAADNPKLKHVLGLAWFFGVAPAYFFDDELAAKVDAEFAEGKLLRELGVVALVTRISERLPELSPGTKRAAMEAVARALDPELDADDWVFQPRPRSGDGGSPAAGTGAG</sequence>
<name>A0A3E0GW46_9PSEU</name>
<dbReference type="SUPFAM" id="SSF47413">
    <property type="entry name" value="lambda repressor-like DNA-binding domains"/>
    <property type="match status" value="1"/>
</dbReference>
<dbReference type="InterPro" id="IPR010982">
    <property type="entry name" value="Lambda_DNA-bd_dom_sf"/>
</dbReference>
<feature type="domain" description="HTH cro/C1-type" evidence="2">
    <location>
        <begin position="31"/>
        <end position="73"/>
    </location>
</feature>
<gene>
    <name evidence="3" type="ORF">BCF44_122110</name>
</gene>
<evidence type="ECO:0000259" key="2">
    <source>
        <dbReference type="PROSITE" id="PS50943"/>
    </source>
</evidence>
<organism evidence="3 4">
    <name type="scientific">Kutzneria buriramensis</name>
    <dbReference type="NCBI Taxonomy" id="1045776"/>
    <lineage>
        <taxon>Bacteria</taxon>
        <taxon>Bacillati</taxon>
        <taxon>Actinomycetota</taxon>
        <taxon>Actinomycetes</taxon>
        <taxon>Pseudonocardiales</taxon>
        <taxon>Pseudonocardiaceae</taxon>
        <taxon>Kutzneria</taxon>
    </lineage>
</organism>
<dbReference type="Pfam" id="PF01381">
    <property type="entry name" value="HTH_3"/>
    <property type="match status" value="1"/>
</dbReference>
<keyword evidence="4" id="KW-1185">Reference proteome</keyword>
<evidence type="ECO:0000256" key="1">
    <source>
        <dbReference type="SAM" id="MobiDB-lite"/>
    </source>
</evidence>
<dbReference type="Proteomes" id="UP000256269">
    <property type="component" value="Unassembled WGS sequence"/>
</dbReference>
<dbReference type="InterPro" id="IPR001387">
    <property type="entry name" value="Cro/C1-type_HTH"/>
</dbReference>
<dbReference type="RefSeq" id="WP_147328896.1">
    <property type="nucleotide sequence ID" value="NZ_CP144376.1"/>
</dbReference>